<dbReference type="AlphaFoldDB" id="A0A143WPF5"/>
<evidence type="ECO:0000313" key="6">
    <source>
        <dbReference type="EMBL" id="CUX79286.1"/>
    </source>
</evidence>
<feature type="region of interest" description="Disordered" evidence="5">
    <location>
        <begin position="1"/>
        <end position="65"/>
    </location>
</feature>
<dbReference type="InterPro" id="IPR036227">
    <property type="entry name" value="Ribosomal_uL15/eL18_sf"/>
</dbReference>
<dbReference type="NCBIfam" id="TIGR01071">
    <property type="entry name" value="rplO_bact"/>
    <property type="match status" value="1"/>
</dbReference>
<dbReference type="SUPFAM" id="SSF52080">
    <property type="entry name" value="Ribosomal proteins L15p and L18e"/>
    <property type="match status" value="1"/>
</dbReference>
<dbReference type="InterPro" id="IPR005749">
    <property type="entry name" value="Ribosomal_uL15_bac-type"/>
</dbReference>
<dbReference type="EMBL" id="LN999057">
    <property type="protein sequence ID" value="CUX79286.1"/>
    <property type="molecule type" value="Genomic_DNA"/>
</dbReference>
<keyword evidence="2 4" id="KW-0689">Ribosomal protein</keyword>
<name>A0A143WPF5_TREPR</name>
<evidence type="ECO:0000256" key="1">
    <source>
        <dbReference type="ARBA" id="ARBA00007320"/>
    </source>
</evidence>
<dbReference type="GO" id="GO:0006412">
    <property type="term" value="P:translation"/>
    <property type="evidence" value="ECO:0007669"/>
    <property type="project" value="UniProtKB-UniRule"/>
</dbReference>
<evidence type="ECO:0000256" key="2">
    <source>
        <dbReference type="ARBA" id="ARBA00022980"/>
    </source>
</evidence>
<dbReference type="HAMAP" id="MF_01341">
    <property type="entry name" value="Ribosomal_uL15"/>
    <property type="match status" value="1"/>
</dbReference>
<comment type="function">
    <text evidence="4">Binds to the 23S rRNA.</text>
</comment>
<dbReference type="GO" id="GO:0019843">
    <property type="term" value="F:rRNA binding"/>
    <property type="evidence" value="ECO:0007669"/>
    <property type="project" value="UniProtKB-UniRule"/>
</dbReference>
<keyword evidence="4" id="KW-0699">rRNA-binding</keyword>
<comment type="similarity">
    <text evidence="1 4">Belongs to the universal ribosomal protein uL15 family.</text>
</comment>
<evidence type="ECO:0000313" key="7">
    <source>
        <dbReference type="Proteomes" id="UP000075234"/>
    </source>
</evidence>
<dbReference type="PANTHER" id="PTHR12934">
    <property type="entry name" value="50S RIBOSOMAL PROTEIN L15"/>
    <property type="match status" value="1"/>
</dbReference>
<keyword evidence="3 4" id="KW-0687">Ribonucleoprotein</keyword>
<gene>
    <name evidence="4 6" type="primary">rplO</name>
    <name evidence="6" type="ORF">TPER_TP00147</name>
</gene>
<protein>
    <recommendedName>
        <fullName evidence="4">Large ribosomal subunit protein uL15</fullName>
    </recommendedName>
</protein>
<evidence type="ECO:0000256" key="3">
    <source>
        <dbReference type="ARBA" id="ARBA00023274"/>
    </source>
</evidence>
<evidence type="ECO:0000256" key="5">
    <source>
        <dbReference type="SAM" id="MobiDB-lite"/>
    </source>
</evidence>
<dbReference type="PATRIC" id="fig|189385.4.peg.212"/>
<comment type="subunit">
    <text evidence="4">Part of the 50S ribosomal subunit.</text>
</comment>
<sequence>MRPALGSDTVNPAKWYPLRQPSPRRTRVGRGIGSGHGKTCGRGHKGQLSRSGGFNKVAFEGGQTPLHRRIPKRGFVRRDRQGHSVRMCQLQRVAQHNGRINEPTLRQHGLLGSVAWGLKAYGTCSATPTPRARRAAP</sequence>
<proteinExistence type="inferred from homology"/>
<keyword evidence="4" id="KW-0694">RNA-binding</keyword>
<accession>A0A143WPF5</accession>
<dbReference type="PANTHER" id="PTHR12934:SF11">
    <property type="entry name" value="LARGE RIBOSOMAL SUBUNIT PROTEIN UL15M"/>
    <property type="match status" value="1"/>
</dbReference>
<dbReference type="GO" id="GO:0015934">
    <property type="term" value="C:large ribosomal subunit"/>
    <property type="evidence" value="ECO:0007669"/>
    <property type="project" value="InterPro"/>
</dbReference>
<evidence type="ECO:0000256" key="4">
    <source>
        <dbReference type="HAMAP-Rule" id="MF_01341"/>
    </source>
</evidence>
<dbReference type="InterPro" id="IPR030878">
    <property type="entry name" value="Ribosomal_uL15"/>
</dbReference>
<reference evidence="7" key="1">
    <citation type="submission" date="2016-01" db="EMBL/GenBank/DDBJ databases">
        <authorList>
            <person name="Husnik F."/>
        </authorList>
    </citation>
    <scope>NUCLEOTIDE SEQUENCE [LARGE SCALE GENOMIC DNA]</scope>
</reference>
<organism evidence="6 7">
    <name type="scientific">Tremblaya princeps</name>
    <dbReference type="NCBI Taxonomy" id="189385"/>
    <lineage>
        <taxon>Bacteria</taxon>
        <taxon>Pseudomonadati</taxon>
        <taxon>Pseudomonadota</taxon>
        <taxon>Betaproteobacteria</taxon>
        <taxon>Candidatus Tremblayella</taxon>
    </lineage>
</organism>
<dbReference type="GO" id="GO:0003735">
    <property type="term" value="F:structural constituent of ribosome"/>
    <property type="evidence" value="ECO:0007669"/>
    <property type="project" value="InterPro"/>
</dbReference>
<dbReference type="Proteomes" id="UP000075234">
    <property type="component" value="Chromosome I"/>
</dbReference>